<name>A0ABD3W5I3_SINWO</name>
<evidence type="ECO:0000256" key="3">
    <source>
        <dbReference type="ARBA" id="ARBA00022692"/>
    </source>
</evidence>
<keyword evidence="3" id="KW-0812">Transmembrane</keyword>
<evidence type="ECO:0008006" key="11">
    <source>
        <dbReference type="Google" id="ProtNLM"/>
    </source>
</evidence>
<keyword evidence="6" id="KW-0496">Mitochondrion</keyword>
<evidence type="ECO:0000256" key="8">
    <source>
        <dbReference type="ARBA" id="ARBA00038077"/>
    </source>
</evidence>
<comment type="caution">
    <text evidence="9">The sequence shown here is derived from an EMBL/GenBank/DDBJ whole genome shotgun (WGS) entry which is preliminary data.</text>
</comment>
<keyword evidence="7" id="KW-0472">Membrane</keyword>
<dbReference type="PANTHER" id="PTHR33968">
    <property type="entry name" value="PROTEIN PET100 HOMOLOG, MITOCHONDRIAL"/>
    <property type="match status" value="1"/>
</dbReference>
<evidence type="ECO:0000313" key="9">
    <source>
        <dbReference type="EMBL" id="KAL3869151.1"/>
    </source>
</evidence>
<dbReference type="AlphaFoldDB" id="A0ABD3W5I3"/>
<sequence length="79" mass="9730">MGTWHLEVMKMALYMTFPVGLFYYFNRPEIFEEHVTKKRREIMPLPNIEAMEYYKKAIEEARKRKEVKWEDELAKLDNK</sequence>
<protein>
    <recommendedName>
        <fullName evidence="11">Protein PET100 homolog, mitochondrial</fullName>
    </recommendedName>
</protein>
<evidence type="ECO:0000256" key="7">
    <source>
        <dbReference type="ARBA" id="ARBA00023136"/>
    </source>
</evidence>
<dbReference type="InterPro" id="IPR018625">
    <property type="entry name" value="Pet100"/>
</dbReference>
<evidence type="ECO:0000256" key="6">
    <source>
        <dbReference type="ARBA" id="ARBA00023128"/>
    </source>
</evidence>
<keyword evidence="10" id="KW-1185">Reference proteome</keyword>
<accession>A0ABD3W5I3</accession>
<evidence type="ECO:0000256" key="2">
    <source>
        <dbReference type="ARBA" id="ARBA00004325"/>
    </source>
</evidence>
<dbReference type="Pfam" id="PF09803">
    <property type="entry name" value="Pet100"/>
    <property type="match status" value="1"/>
</dbReference>
<dbReference type="GO" id="GO:0031966">
    <property type="term" value="C:mitochondrial membrane"/>
    <property type="evidence" value="ECO:0007669"/>
    <property type="project" value="UniProtKB-SubCell"/>
</dbReference>
<keyword evidence="4" id="KW-0809">Transit peptide</keyword>
<keyword evidence="5" id="KW-1133">Transmembrane helix</keyword>
<evidence type="ECO:0000256" key="4">
    <source>
        <dbReference type="ARBA" id="ARBA00022946"/>
    </source>
</evidence>
<organism evidence="9 10">
    <name type="scientific">Sinanodonta woodiana</name>
    <name type="common">Chinese pond mussel</name>
    <name type="synonym">Anodonta woodiana</name>
    <dbReference type="NCBI Taxonomy" id="1069815"/>
    <lineage>
        <taxon>Eukaryota</taxon>
        <taxon>Metazoa</taxon>
        <taxon>Spiralia</taxon>
        <taxon>Lophotrochozoa</taxon>
        <taxon>Mollusca</taxon>
        <taxon>Bivalvia</taxon>
        <taxon>Autobranchia</taxon>
        <taxon>Heteroconchia</taxon>
        <taxon>Palaeoheterodonta</taxon>
        <taxon>Unionida</taxon>
        <taxon>Unionoidea</taxon>
        <taxon>Unionidae</taxon>
        <taxon>Unioninae</taxon>
        <taxon>Sinanodonta</taxon>
    </lineage>
</organism>
<dbReference type="EMBL" id="JBJQND010000008">
    <property type="protein sequence ID" value="KAL3869151.1"/>
    <property type="molecule type" value="Genomic_DNA"/>
</dbReference>
<comment type="similarity">
    <text evidence="8">Belongs to the PET100 family.</text>
</comment>
<reference evidence="9 10" key="1">
    <citation type="submission" date="2024-11" db="EMBL/GenBank/DDBJ databases">
        <title>Chromosome-level genome assembly of the freshwater bivalve Anodonta woodiana.</title>
        <authorList>
            <person name="Chen X."/>
        </authorList>
    </citation>
    <scope>NUCLEOTIDE SEQUENCE [LARGE SCALE GENOMIC DNA]</scope>
    <source>
        <strain evidence="9">MN2024</strain>
        <tissue evidence="9">Gills</tissue>
    </source>
</reference>
<evidence type="ECO:0000313" key="10">
    <source>
        <dbReference type="Proteomes" id="UP001634394"/>
    </source>
</evidence>
<comment type="subcellular location">
    <subcellularLocation>
        <location evidence="1">Membrane</location>
        <topology evidence="1">Single-pass membrane protein</topology>
    </subcellularLocation>
    <subcellularLocation>
        <location evidence="2">Mitochondrion membrane</location>
    </subcellularLocation>
</comment>
<evidence type="ECO:0000256" key="5">
    <source>
        <dbReference type="ARBA" id="ARBA00022989"/>
    </source>
</evidence>
<dbReference type="Proteomes" id="UP001634394">
    <property type="component" value="Unassembled WGS sequence"/>
</dbReference>
<evidence type="ECO:0000256" key="1">
    <source>
        <dbReference type="ARBA" id="ARBA00004167"/>
    </source>
</evidence>
<gene>
    <name evidence="9" type="ORF">ACJMK2_041865</name>
</gene>
<proteinExistence type="inferred from homology"/>
<dbReference type="PANTHER" id="PTHR33968:SF1">
    <property type="entry name" value="PROTEIN PET100 HOMOLOG, MITOCHONDRIAL"/>
    <property type="match status" value="1"/>
</dbReference>